<evidence type="ECO:0000313" key="3">
    <source>
        <dbReference type="EMBL" id="KAJ5360583.1"/>
    </source>
</evidence>
<dbReference type="PANTHER" id="PTHR42089:SF1">
    <property type="entry name" value="YALI0F09427P"/>
    <property type="match status" value="1"/>
</dbReference>
<dbReference type="InterPro" id="IPR036318">
    <property type="entry name" value="FAD-bd_PCMH-like_sf"/>
</dbReference>
<dbReference type="GO" id="GO:0006695">
    <property type="term" value="P:cholesterol biosynthetic process"/>
    <property type="evidence" value="ECO:0007669"/>
    <property type="project" value="InterPro"/>
</dbReference>
<dbReference type="GO" id="GO:0004631">
    <property type="term" value="F:phosphomevalonate kinase activity"/>
    <property type="evidence" value="ECO:0007669"/>
    <property type="project" value="InterPro"/>
</dbReference>
<dbReference type="InterPro" id="IPR000836">
    <property type="entry name" value="PRTase_dom"/>
</dbReference>
<dbReference type="SUPFAM" id="SSF56176">
    <property type="entry name" value="FAD-binding/transporter-associated domain-like"/>
    <property type="match status" value="1"/>
</dbReference>
<dbReference type="Gene3D" id="3.40.50.150">
    <property type="entry name" value="Vaccinia Virus protein VP39"/>
    <property type="match status" value="1"/>
</dbReference>
<dbReference type="GeneID" id="81466680"/>
<dbReference type="OrthoDB" id="363185at2759"/>
<dbReference type="InterPro" id="IPR029057">
    <property type="entry name" value="PRTase-like"/>
</dbReference>
<dbReference type="Gene3D" id="3.30.465.10">
    <property type="match status" value="1"/>
</dbReference>
<gene>
    <name evidence="3" type="ORF">N7517_009774</name>
</gene>
<dbReference type="InterPro" id="IPR016169">
    <property type="entry name" value="FAD-bd_PCMH_sub2"/>
</dbReference>
<dbReference type="AlphaFoldDB" id="A0A9W9RN21"/>
<keyword evidence="3" id="KW-0418">Kinase</keyword>
<dbReference type="InterPro" id="IPR005919">
    <property type="entry name" value="Pmev_kin_anim"/>
</dbReference>
<dbReference type="Pfam" id="PF00156">
    <property type="entry name" value="Pribosyltran"/>
    <property type="match status" value="1"/>
</dbReference>
<dbReference type="InterPro" id="IPR027417">
    <property type="entry name" value="P-loop_NTPase"/>
</dbReference>
<reference evidence="3" key="2">
    <citation type="journal article" date="2023" name="IMA Fungus">
        <title>Comparative genomic study of the Penicillium genus elucidates a diverse pangenome and 15 lateral gene transfer events.</title>
        <authorList>
            <person name="Petersen C."/>
            <person name="Sorensen T."/>
            <person name="Nielsen M.R."/>
            <person name="Sondergaard T.E."/>
            <person name="Sorensen J.L."/>
            <person name="Fitzpatrick D.A."/>
            <person name="Frisvad J.C."/>
            <person name="Nielsen K.L."/>
        </authorList>
    </citation>
    <scope>NUCLEOTIDE SEQUENCE</scope>
    <source>
        <strain evidence="3">IBT 3081</strain>
    </source>
</reference>
<dbReference type="Pfam" id="PF04275">
    <property type="entry name" value="P-mevalo_kinase"/>
    <property type="match status" value="1"/>
</dbReference>
<evidence type="ECO:0000259" key="2">
    <source>
        <dbReference type="PROSITE" id="PS51387"/>
    </source>
</evidence>
<keyword evidence="4" id="KW-1185">Reference proteome</keyword>
<dbReference type="InterPro" id="IPR006094">
    <property type="entry name" value="Oxid_FAD_bind_N"/>
</dbReference>
<accession>A0A9W9RN21</accession>
<dbReference type="CDD" id="cd06223">
    <property type="entry name" value="PRTases_typeI"/>
    <property type="match status" value="1"/>
</dbReference>
<evidence type="ECO:0000313" key="4">
    <source>
        <dbReference type="Proteomes" id="UP001147752"/>
    </source>
</evidence>
<sequence length="1232" mass="135581">MATLNSLKWTLKLKASPSSPTQPLSDIKYSAGLDVLLRGSGWMTYQDFIIPQLSQLLAPLFDSGIHISVLEIGPGPETVLGYLPTRLRRKIRKYVAFEPNELLATRLAKWLSSTSETESPLPDWKVRLISAEFHFTTGQQHKERYWYWYWYCLYGMKPKSSVIELALETLDRRSEEGMVVVFHRDETLHLEELVCHRRASFPAGTVSVVNEDEALDSFASFIAGFVMQDVEADKAVRVEWRKACRTLARYEDGHPDHLLFRSPDIMAAFTKHATTLPELTAQVPLLEGAKSVKNLEASLHHPASIVRPTEVRHIQQCVQWALKHGVNLTIIGGGHSGHCLRSNVVAVDMSAFGQIDILKDVDGGGESRSNSVPLVVAEAGCKTGDIVRKTMAGGLTVPLGARPSVGAGLWLQGGIGHLARMHGLACDAIIGAVIVSVDSSQALYIGCVPSQHRPAGAVRPENENDMLWAIKGAGANFGIVVSVTFKTNVAPTFFTRNWVIEPRDSIEARRTLSKFDKLVARIPQNCSSDAYMYWDNQEQKLHLRNFQTVDGVGLFEAEMYMSRMHGGHADRKTSSFKRCLFFKRIGALNIAEIFVAAIENRPSELSYLHMLQGGGSDFACVVTGDWYRDEDRSGSARAAVQWVYDVARDLLPVSSGVYGADLGPDPRDAALATKAFGPNRARLARLKHIMDPHNVLAYACPLPITPREQKLIILVTGASGAGKDYCANIWISVFLKLTHKSLTARVVGISDATKREYAAATGVDLNRLLGDRAYKEKHRPALTTFFRNQVRDRPWLPEEHFLNVVYGAREVDVLLITGMRDQAPVAAFSHLVPDRRLLEINVTASKETRRARRGYHKGDDDTPKLKHVAHRPSLVFNNDANGNEAAKRLAKTHLLPFFDEDLQSLANMVRPVPDFPRSGVDFRHVLNISQQPGGLALCTSLLRTHFTGDWAKVNAIACCDTGGFIFASALASRVDVPLALIREAGKLPPPTVSVLKSTSHISLTSKSNEKSIEIGRDLITRGASVVVVDDVLATGKTLCAVLQLLKEVDIADVSIMVVRPHPLLAQVPLTVSPFINLPTSVTLPYTYKSVPSSLPPSVTVDPNSPDGKARYVVSPSGEHAAHPDDVLAACHSLEQHLNKARSNAEQAINAWKESIKQRELAEKRRLAPGWLDREEKLLQPSRTSMSPDPQGDDHPSLLDSSSPEQGSSQLPTMVPHDDGQELDRAFGGLGLK</sequence>
<dbReference type="Pfam" id="PF01565">
    <property type="entry name" value="FAD_binding_4"/>
    <property type="match status" value="1"/>
</dbReference>
<feature type="compositionally biased region" description="Low complexity" evidence="1">
    <location>
        <begin position="1091"/>
        <end position="1102"/>
    </location>
</feature>
<dbReference type="InterPro" id="IPR016166">
    <property type="entry name" value="FAD-bd_PCMH"/>
</dbReference>
<protein>
    <submittedName>
        <fullName evidence="3">Higher eukaryotic phosphomevalonate kinase</fullName>
    </submittedName>
</protein>
<dbReference type="InterPro" id="IPR029063">
    <property type="entry name" value="SAM-dependent_MTases_sf"/>
</dbReference>
<dbReference type="SUPFAM" id="SSF53271">
    <property type="entry name" value="PRTase-like"/>
    <property type="match status" value="1"/>
</dbReference>
<dbReference type="Gene3D" id="3.40.50.2020">
    <property type="match status" value="1"/>
</dbReference>
<dbReference type="PANTHER" id="PTHR42089">
    <property type="entry name" value="YALI0F09427P"/>
    <property type="match status" value="1"/>
</dbReference>
<feature type="region of interest" description="Disordered" evidence="1">
    <location>
        <begin position="1091"/>
        <end position="1118"/>
    </location>
</feature>
<organism evidence="3 4">
    <name type="scientific">Penicillium concentricum</name>
    <dbReference type="NCBI Taxonomy" id="293559"/>
    <lineage>
        <taxon>Eukaryota</taxon>
        <taxon>Fungi</taxon>
        <taxon>Dikarya</taxon>
        <taxon>Ascomycota</taxon>
        <taxon>Pezizomycotina</taxon>
        <taxon>Eurotiomycetes</taxon>
        <taxon>Eurotiomycetidae</taxon>
        <taxon>Eurotiales</taxon>
        <taxon>Aspergillaceae</taxon>
        <taxon>Penicillium</taxon>
    </lineage>
</organism>
<keyword evidence="3" id="KW-0808">Transferase</keyword>
<dbReference type="Proteomes" id="UP001147752">
    <property type="component" value="Unassembled WGS sequence"/>
</dbReference>
<comment type="caution">
    <text evidence="3">The sequence shown here is derived from an EMBL/GenBank/DDBJ whole genome shotgun (WGS) entry which is preliminary data.</text>
</comment>
<dbReference type="Gene3D" id="3.40.50.300">
    <property type="entry name" value="P-loop containing nucleotide triphosphate hydrolases"/>
    <property type="match status" value="1"/>
</dbReference>
<feature type="domain" description="FAD-binding PCMH-type" evidence="2">
    <location>
        <begin position="298"/>
        <end position="490"/>
    </location>
</feature>
<dbReference type="RefSeq" id="XP_056576069.1">
    <property type="nucleotide sequence ID" value="XM_056727497.1"/>
</dbReference>
<dbReference type="EMBL" id="JAPZBT010000004">
    <property type="protein sequence ID" value="KAJ5360583.1"/>
    <property type="molecule type" value="Genomic_DNA"/>
</dbReference>
<proteinExistence type="predicted"/>
<feature type="region of interest" description="Disordered" evidence="1">
    <location>
        <begin position="1171"/>
        <end position="1232"/>
    </location>
</feature>
<evidence type="ECO:0000256" key="1">
    <source>
        <dbReference type="SAM" id="MobiDB-lite"/>
    </source>
</evidence>
<name>A0A9W9RN21_9EURO</name>
<dbReference type="GO" id="GO:0071949">
    <property type="term" value="F:FAD binding"/>
    <property type="evidence" value="ECO:0007669"/>
    <property type="project" value="InterPro"/>
</dbReference>
<dbReference type="GO" id="GO:0005737">
    <property type="term" value="C:cytoplasm"/>
    <property type="evidence" value="ECO:0007669"/>
    <property type="project" value="InterPro"/>
</dbReference>
<feature type="compositionally biased region" description="Basic and acidic residues" evidence="1">
    <location>
        <begin position="1215"/>
        <end position="1224"/>
    </location>
</feature>
<dbReference type="PROSITE" id="PS51387">
    <property type="entry name" value="FAD_PCMH"/>
    <property type="match status" value="1"/>
</dbReference>
<reference evidence="3" key="1">
    <citation type="submission" date="2022-12" db="EMBL/GenBank/DDBJ databases">
        <authorList>
            <person name="Petersen C."/>
        </authorList>
    </citation>
    <scope>NUCLEOTIDE SEQUENCE</scope>
    <source>
        <strain evidence="3">IBT 3081</strain>
    </source>
</reference>